<evidence type="ECO:0000256" key="3">
    <source>
        <dbReference type="ARBA" id="ARBA00023002"/>
    </source>
</evidence>
<dbReference type="SUPFAM" id="SSF50129">
    <property type="entry name" value="GroES-like"/>
    <property type="match status" value="1"/>
</dbReference>
<dbReference type="InterPro" id="IPR002328">
    <property type="entry name" value="ADH_Zn_CS"/>
</dbReference>
<dbReference type="InterPro" id="IPR020843">
    <property type="entry name" value="ER"/>
</dbReference>
<accession>A0A1Q5ULA2</accession>
<dbReference type="Proteomes" id="UP000186955">
    <property type="component" value="Unassembled WGS sequence"/>
</dbReference>
<keyword evidence="3" id="KW-0560">Oxidoreductase</keyword>
<feature type="domain" description="Enoyl reductase (ER)" evidence="5">
    <location>
        <begin position="9"/>
        <end position="320"/>
    </location>
</feature>
<dbReference type="PANTHER" id="PTHR43401:SF5">
    <property type="entry name" value="ALCOHOL DEHYDROGENASE-RELATED"/>
    <property type="match status" value="1"/>
</dbReference>
<dbReference type="CDD" id="cd08254">
    <property type="entry name" value="hydroxyacyl_CoA_DH"/>
    <property type="match status" value="1"/>
</dbReference>
<reference evidence="6 7" key="1">
    <citation type="submission" date="2016-10" db="EMBL/GenBank/DDBJ databases">
        <title>Genome sequence of the ascomycete fungus Penicillium subrubescens.</title>
        <authorList>
            <person name="De Vries R.P."/>
            <person name="Peng M."/>
            <person name="Dilokpimol A."/>
            <person name="Hilden K."/>
            <person name="Makela M.R."/>
            <person name="Grigoriev I."/>
            <person name="Riley R."/>
            <person name="Granchi Z."/>
        </authorList>
    </citation>
    <scope>NUCLEOTIDE SEQUENCE [LARGE SCALE GENOMIC DNA]</scope>
    <source>
        <strain evidence="6 7">CBS 132785</strain>
    </source>
</reference>
<comment type="caution">
    <text evidence="6">The sequence shown here is derived from an EMBL/GenBank/DDBJ whole genome shotgun (WGS) entry which is preliminary data.</text>
</comment>
<name>A0A1Q5ULA2_9EURO</name>
<evidence type="ECO:0000313" key="7">
    <source>
        <dbReference type="Proteomes" id="UP000186955"/>
    </source>
</evidence>
<protein>
    <submittedName>
        <fullName evidence="6">Alcohol dehydrogenase</fullName>
    </submittedName>
</protein>
<dbReference type="AlphaFoldDB" id="A0A1Q5ULA2"/>
<keyword evidence="2 4" id="KW-0862">Zinc</keyword>
<dbReference type="SUPFAM" id="SSF51735">
    <property type="entry name" value="NAD(P)-binding Rossmann-fold domains"/>
    <property type="match status" value="1"/>
</dbReference>
<dbReference type="Gene3D" id="3.90.180.10">
    <property type="entry name" value="Medium-chain alcohol dehydrogenases, catalytic domain"/>
    <property type="match status" value="1"/>
</dbReference>
<dbReference type="SMART" id="SM00829">
    <property type="entry name" value="PKS_ER"/>
    <property type="match status" value="1"/>
</dbReference>
<dbReference type="Pfam" id="PF00107">
    <property type="entry name" value="ADH_zinc_N"/>
    <property type="match status" value="1"/>
</dbReference>
<dbReference type="PROSITE" id="PS00059">
    <property type="entry name" value="ADH_ZINC"/>
    <property type="match status" value="1"/>
</dbReference>
<evidence type="ECO:0000313" key="6">
    <source>
        <dbReference type="EMBL" id="OKP13258.1"/>
    </source>
</evidence>
<comment type="similarity">
    <text evidence="4">Belongs to the zinc-containing alcohol dehydrogenase family.</text>
</comment>
<dbReference type="GO" id="GO:0016491">
    <property type="term" value="F:oxidoreductase activity"/>
    <property type="evidence" value="ECO:0007669"/>
    <property type="project" value="UniProtKB-KW"/>
</dbReference>
<sequence length="325" mass="33751">MMKAFQFSNVSKGLEYKDVRIPSPGSGQVLVKVKATGLCHTDCNVISGKDDMLFWQRPITLGHEIAGTIVTLGPDVTEFSIGERVVSGLGVDHPLTFQDVTTSPGIGYDGGYAEYAVFNVPKTLRIPDSVTFAQAAVATDAIATAYHAIVVEGRVSSSSTVAIIGLGGLGLSAVSLARLMGAKVYGIDIDPKKYVSALQSGALTCAKSLDKFSGIRFDVVMDFAGAGVTTAAAVKAVKSGGRIILVGLAAKEATLSTYDFVAQGAHLIGSAGSSVEEVREVLELIAAGKIDPLIEEIPFADIPKGLDRLSNGGALGRLYADPSKA</sequence>
<dbReference type="OrthoDB" id="1879366at2759"/>
<dbReference type="InterPro" id="IPR011032">
    <property type="entry name" value="GroES-like_sf"/>
</dbReference>
<evidence type="ECO:0000256" key="4">
    <source>
        <dbReference type="RuleBase" id="RU361277"/>
    </source>
</evidence>
<evidence type="ECO:0000256" key="2">
    <source>
        <dbReference type="ARBA" id="ARBA00022833"/>
    </source>
</evidence>
<dbReference type="InterPro" id="IPR013149">
    <property type="entry name" value="ADH-like_C"/>
</dbReference>
<keyword evidence="7" id="KW-1185">Reference proteome</keyword>
<dbReference type="EMBL" id="MNBE01000141">
    <property type="protein sequence ID" value="OKP13258.1"/>
    <property type="molecule type" value="Genomic_DNA"/>
</dbReference>
<dbReference type="InterPro" id="IPR013154">
    <property type="entry name" value="ADH-like_N"/>
</dbReference>
<dbReference type="InterPro" id="IPR036291">
    <property type="entry name" value="NAD(P)-bd_dom_sf"/>
</dbReference>
<dbReference type="Pfam" id="PF08240">
    <property type="entry name" value="ADH_N"/>
    <property type="match status" value="1"/>
</dbReference>
<dbReference type="STRING" id="1316194.A0A1Q5ULA2"/>
<keyword evidence="1 4" id="KW-0479">Metal-binding</keyword>
<gene>
    <name evidence="6" type="ORF">PENSUB_1053</name>
</gene>
<evidence type="ECO:0000256" key="1">
    <source>
        <dbReference type="ARBA" id="ARBA00022723"/>
    </source>
</evidence>
<dbReference type="InterPro" id="IPR050129">
    <property type="entry name" value="Zn_alcohol_dh"/>
</dbReference>
<evidence type="ECO:0000259" key="5">
    <source>
        <dbReference type="SMART" id="SM00829"/>
    </source>
</evidence>
<dbReference type="PANTHER" id="PTHR43401">
    <property type="entry name" value="L-THREONINE 3-DEHYDROGENASE"/>
    <property type="match status" value="1"/>
</dbReference>
<dbReference type="GO" id="GO:0008270">
    <property type="term" value="F:zinc ion binding"/>
    <property type="evidence" value="ECO:0007669"/>
    <property type="project" value="InterPro"/>
</dbReference>
<dbReference type="Gene3D" id="3.40.50.720">
    <property type="entry name" value="NAD(P)-binding Rossmann-like Domain"/>
    <property type="match status" value="1"/>
</dbReference>
<proteinExistence type="inferred from homology"/>
<organism evidence="6 7">
    <name type="scientific">Penicillium subrubescens</name>
    <dbReference type="NCBI Taxonomy" id="1316194"/>
    <lineage>
        <taxon>Eukaryota</taxon>
        <taxon>Fungi</taxon>
        <taxon>Dikarya</taxon>
        <taxon>Ascomycota</taxon>
        <taxon>Pezizomycotina</taxon>
        <taxon>Eurotiomycetes</taxon>
        <taxon>Eurotiomycetidae</taxon>
        <taxon>Eurotiales</taxon>
        <taxon>Aspergillaceae</taxon>
        <taxon>Penicillium</taxon>
    </lineage>
</organism>
<comment type="cofactor">
    <cofactor evidence="4">
        <name>Zn(2+)</name>
        <dbReference type="ChEBI" id="CHEBI:29105"/>
    </cofactor>
</comment>